<sequence>MDNEMGAPETKAELNNAFGEFMGAFEVFRETNDRRLAELEKKGADVLTVDKLARVEAALDAQQRRMDEMVLRGARPSLMGGAPVAANETKSAFGAFVRSGDEQAMRALETKAMASDGGLAMPVEVEAEVMRRLAEVSPFRSIATVRSISATSFRKAVPNGLTGAWASDETTARPADATTLKALNFPTGELYAVPAASSVLVEDAAIDVGEWLAGEIEMVFAEQETKAFVIGNGTTQPKGIVTYAGTTEAGDLANETLGVIKTGQNGAFPTVAPSDALVDLVYSLKASYRQNAHFVMNRSTQAHIRKLKDGEGEYLWTPPSVPGGRAGLMSFPIVEAEDMPEFTTTGACAIAFGDFRRGYLIVDRQGIKVLRDPYSAKPNVLFYTTKRVGGGVQDFDAIKLLQFAA</sequence>
<reference evidence="3 4" key="1">
    <citation type="submission" date="2018-05" db="EMBL/GenBank/DDBJ databases">
        <title>Acuticoccus sediminis sp. nov., isolated from deep-sea sediment of Indian Ocean.</title>
        <authorList>
            <person name="Liu X."/>
            <person name="Lai Q."/>
            <person name="Du Y."/>
            <person name="Sun F."/>
            <person name="Zhang X."/>
            <person name="Wang S."/>
            <person name="Shao Z."/>
        </authorList>
    </citation>
    <scope>NUCLEOTIDE SEQUENCE [LARGE SCALE GENOMIC DNA]</scope>
    <source>
        <strain evidence="3 4">PTG4-2</strain>
    </source>
</reference>
<feature type="domain" description="Phage capsid-like C-terminal" evidence="2">
    <location>
        <begin position="117"/>
        <end position="403"/>
    </location>
</feature>
<dbReference type="SUPFAM" id="SSF56563">
    <property type="entry name" value="Major capsid protein gp5"/>
    <property type="match status" value="1"/>
</dbReference>
<dbReference type="AlphaFoldDB" id="A0A8B2NHT0"/>
<keyword evidence="4" id="KW-1185">Reference proteome</keyword>
<gene>
    <name evidence="3" type="ORF">DLJ53_24355</name>
</gene>
<evidence type="ECO:0000313" key="4">
    <source>
        <dbReference type="Proteomes" id="UP000249590"/>
    </source>
</evidence>
<dbReference type="NCBIfam" id="TIGR01554">
    <property type="entry name" value="major_cap_HK97"/>
    <property type="match status" value="1"/>
</dbReference>
<name>A0A8B2NHT0_9HYPH</name>
<dbReference type="Pfam" id="PF05065">
    <property type="entry name" value="Phage_capsid"/>
    <property type="match status" value="1"/>
</dbReference>
<dbReference type="EMBL" id="QHHQ01000006">
    <property type="protein sequence ID" value="RAH99041.1"/>
    <property type="molecule type" value="Genomic_DNA"/>
</dbReference>
<dbReference type="OrthoDB" id="9786516at2"/>
<dbReference type="RefSeq" id="WP_111350628.1">
    <property type="nucleotide sequence ID" value="NZ_QHHQ01000006.1"/>
</dbReference>
<protein>
    <submittedName>
        <fullName evidence="3">Phage major capsid protein</fullName>
    </submittedName>
</protein>
<dbReference type="InterPro" id="IPR024455">
    <property type="entry name" value="Phage_capsid"/>
</dbReference>
<organism evidence="3 4">
    <name type="scientific">Acuticoccus sediminis</name>
    <dbReference type="NCBI Taxonomy" id="2184697"/>
    <lineage>
        <taxon>Bacteria</taxon>
        <taxon>Pseudomonadati</taxon>
        <taxon>Pseudomonadota</taxon>
        <taxon>Alphaproteobacteria</taxon>
        <taxon>Hyphomicrobiales</taxon>
        <taxon>Amorphaceae</taxon>
        <taxon>Acuticoccus</taxon>
    </lineage>
</organism>
<proteinExistence type="predicted"/>
<evidence type="ECO:0000256" key="1">
    <source>
        <dbReference type="ARBA" id="ARBA00004328"/>
    </source>
</evidence>
<dbReference type="Gene3D" id="3.30.2320.10">
    <property type="entry name" value="hypothetical protein PF0899 domain"/>
    <property type="match status" value="1"/>
</dbReference>
<evidence type="ECO:0000313" key="3">
    <source>
        <dbReference type="EMBL" id="RAH99041.1"/>
    </source>
</evidence>
<dbReference type="InterPro" id="IPR054612">
    <property type="entry name" value="Phage_capsid-like_C"/>
</dbReference>
<evidence type="ECO:0000259" key="2">
    <source>
        <dbReference type="Pfam" id="PF05065"/>
    </source>
</evidence>
<accession>A0A8B2NHT0</accession>
<comment type="subcellular location">
    <subcellularLocation>
        <location evidence="1">Virion</location>
    </subcellularLocation>
</comment>
<dbReference type="Proteomes" id="UP000249590">
    <property type="component" value="Unassembled WGS sequence"/>
</dbReference>
<comment type="caution">
    <text evidence="3">The sequence shown here is derived from an EMBL/GenBank/DDBJ whole genome shotgun (WGS) entry which is preliminary data.</text>
</comment>